<organism evidence="2 3">
    <name type="scientific">Aliidiomarina halalkaliphila</name>
    <dbReference type="NCBI Taxonomy" id="2593535"/>
    <lineage>
        <taxon>Bacteria</taxon>
        <taxon>Pseudomonadati</taxon>
        <taxon>Pseudomonadota</taxon>
        <taxon>Gammaproteobacteria</taxon>
        <taxon>Alteromonadales</taxon>
        <taxon>Idiomarinaceae</taxon>
        <taxon>Aliidiomarina</taxon>
    </lineage>
</organism>
<feature type="region of interest" description="Disordered" evidence="1">
    <location>
        <begin position="32"/>
        <end position="52"/>
    </location>
</feature>
<dbReference type="PROSITE" id="PS51257">
    <property type="entry name" value="PROKAR_LIPOPROTEIN"/>
    <property type="match status" value="1"/>
</dbReference>
<protein>
    <recommendedName>
        <fullName evidence="4">Lipoprotein</fullName>
    </recommendedName>
</protein>
<accession>A0A552X3T4</accession>
<gene>
    <name evidence="2" type="ORF">FM042_02125</name>
</gene>
<dbReference type="RefSeq" id="WP_143234103.1">
    <property type="nucleotide sequence ID" value="NZ_VJWL01000001.1"/>
</dbReference>
<comment type="caution">
    <text evidence="2">The sequence shown here is derived from an EMBL/GenBank/DDBJ whole genome shotgun (WGS) entry which is preliminary data.</text>
</comment>
<evidence type="ECO:0000313" key="3">
    <source>
        <dbReference type="Proteomes" id="UP000320359"/>
    </source>
</evidence>
<name>A0A552X3T4_9GAMM</name>
<dbReference type="Proteomes" id="UP000320359">
    <property type="component" value="Unassembled WGS sequence"/>
</dbReference>
<sequence length="135" mass="15259">MTFGFRLSGQVLLPITMGMALILGGCTTTEPVQQQPVNQSTPQTQTPTRSGAPNLGQLTYQNAEFHLIVNRTTMSDVQRWWGPAHGRGHSGEFLFLNYTDVLHDNERSRMLMMTLYFSPQGVLQDYDLQIHEFAK</sequence>
<feature type="compositionally biased region" description="Low complexity" evidence="1">
    <location>
        <begin position="32"/>
        <end position="48"/>
    </location>
</feature>
<keyword evidence="3" id="KW-1185">Reference proteome</keyword>
<proteinExistence type="predicted"/>
<evidence type="ECO:0000256" key="1">
    <source>
        <dbReference type="SAM" id="MobiDB-lite"/>
    </source>
</evidence>
<dbReference type="OrthoDB" id="6400987at2"/>
<dbReference type="AlphaFoldDB" id="A0A552X3T4"/>
<evidence type="ECO:0008006" key="4">
    <source>
        <dbReference type="Google" id="ProtNLM"/>
    </source>
</evidence>
<reference evidence="2 3" key="1">
    <citation type="submission" date="2019-07" db="EMBL/GenBank/DDBJ databases">
        <authorList>
            <person name="Yang M."/>
            <person name="Zhao D."/>
            <person name="Xiang H."/>
        </authorList>
    </citation>
    <scope>NUCLEOTIDE SEQUENCE [LARGE SCALE GENOMIC DNA]</scope>
    <source>
        <strain evidence="2 3">IM1326</strain>
    </source>
</reference>
<evidence type="ECO:0000313" key="2">
    <source>
        <dbReference type="EMBL" id="TRW49681.1"/>
    </source>
</evidence>
<dbReference type="EMBL" id="VJWL01000001">
    <property type="protein sequence ID" value="TRW49681.1"/>
    <property type="molecule type" value="Genomic_DNA"/>
</dbReference>